<proteinExistence type="predicted"/>
<reference evidence="1 2" key="1">
    <citation type="submission" date="2019-11" db="EMBL/GenBank/DDBJ databases">
        <title>Comparative genomics of hydrocarbon-degrading Desulfosarcina strains.</title>
        <authorList>
            <person name="Watanabe M."/>
            <person name="Kojima H."/>
            <person name="Fukui M."/>
        </authorList>
    </citation>
    <scope>NUCLEOTIDE SEQUENCE [LARGE SCALE GENOMIC DNA]</scope>
    <source>
        <strain evidence="2">oXyS1</strain>
    </source>
</reference>
<gene>
    <name evidence="1" type="ORF">DSCOOX_66010</name>
</gene>
<dbReference type="AlphaFoldDB" id="A0A5K8AL44"/>
<dbReference type="EMBL" id="AP021879">
    <property type="protein sequence ID" value="BBO93421.1"/>
    <property type="molecule type" value="Genomic_DNA"/>
</dbReference>
<dbReference type="RefSeq" id="WP_155314005.1">
    <property type="nucleotide sequence ID" value="NZ_AP021879.1"/>
</dbReference>
<evidence type="ECO:0000313" key="2">
    <source>
        <dbReference type="Proteomes" id="UP000422108"/>
    </source>
</evidence>
<protein>
    <submittedName>
        <fullName evidence="1">Uncharacterized protein</fullName>
    </submittedName>
</protein>
<dbReference type="Gene3D" id="6.20.90.20">
    <property type="entry name" value="Benzylsuccinate synthase gamma subunit"/>
    <property type="match status" value="1"/>
</dbReference>
<sequence length="51" mass="6063">MQFFKIPETDLDFEAGKGDCIRERRDQKGRFWLSKPVFETDPGCEEMRPKP</sequence>
<evidence type="ECO:0000313" key="1">
    <source>
        <dbReference type="EMBL" id="BBO93421.1"/>
    </source>
</evidence>
<keyword evidence="2" id="KW-1185">Reference proteome</keyword>
<dbReference type="Proteomes" id="UP000422108">
    <property type="component" value="Chromosome"/>
</dbReference>
<dbReference type="InterPro" id="IPR013161">
    <property type="entry name" value="BssC"/>
</dbReference>
<dbReference type="InterPro" id="IPR038640">
    <property type="entry name" value="BssC_sf"/>
</dbReference>
<organism evidence="1 2">
    <name type="scientific">Desulfosarcina ovata subsp. ovata</name>
    <dbReference type="NCBI Taxonomy" id="2752305"/>
    <lineage>
        <taxon>Bacteria</taxon>
        <taxon>Pseudomonadati</taxon>
        <taxon>Thermodesulfobacteriota</taxon>
        <taxon>Desulfobacteria</taxon>
        <taxon>Desulfobacterales</taxon>
        <taxon>Desulfosarcinaceae</taxon>
        <taxon>Desulfosarcina</taxon>
    </lineage>
</organism>
<dbReference type="Pfam" id="PF08201">
    <property type="entry name" value="BssC_TutF"/>
    <property type="match status" value="1"/>
</dbReference>
<accession>A0A5K8AL44</accession>
<name>A0A5K8AL44_9BACT</name>